<dbReference type="AlphaFoldDB" id="A0A3Q3H2R3"/>
<evidence type="ECO:0000256" key="3">
    <source>
        <dbReference type="ARBA" id="ARBA00009195"/>
    </source>
</evidence>
<evidence type="ECO:0000256" key="9">
    <source>
        <dbReference type="ARBA" id="ARBA00023136"/>
    </source>
</evidence>
<keyword evidence="10" id="KW-0325">Glycoprotein</keyword>
<comment type="cofactor">
    <cofactor evidence="1">
        <name>heme b</name>
        <dbReference type="ChEBI" id="CHEBI:60344"/>
    </cofactor>
</comment>
<evidence type="ECO:0000256" key="5">
    <source>
        <dbReference type="ARBA" id="ARBA00022692"/>
    </source>
</evidence>
<keyword evidence="17" id="KW-1185">Reference proteome</keyword>
<evidence type="ECO:0000256" key="4">
    <source>
        <dbReference type="ARBA" id="ARBA00022448"/>
    </source>
</evidence>
<dbReference type="PANTHER" id="PTHR45828">
    <property type="entry name" value="CYTOCHROME B561/FERRIC REDUCTASE TRANSMEMBRANE"/>
    <property type="match status" value="1"/>
</dbReference>
<keyword evidence="8" id="KW-0408">Iron</keyword>
<dbReference type="OrthoDB" id="2419613at2759"/>
<proteinExistence type="inferred from homology"/>
<dbReference type="STRING" id="37003.ENSKMAP00000029752"/>
<feature type="transmembrane region" description="Helical" evidence="11">
    <location>
        <begin position="369"/>
        <end position="390"/>
    </location>
</feature>
<dbReference type="InterPro" id="IPR006593">
    <property type="entry name" value="Cyt_b561/ferric_Rdtase_TM"/>
</dbReference>
<dbReference type="CDD" id="cd09628">
    <property type="entry name" value="DOMON_SDR_2_like"/>
    <property type="match status" value="1"/>
</dbReference>
<dbReference type="CDD" id="cd08760">
    <property type="entry name" value="Cyt_b561_FRRS1_like"/>
    <property type="match status" value="1"/>
</dbReference>
<dbReference type="InterPro" id="IPR051237">
    <property type="entry name" value="Ferric-chelate_Red/DefProt"/>
</dbReference>
<reference evidence="16" key="2">
    <citation type="submission" date="2025-09" db="UniProtKB">
        <authorList>
            <consortium name="Ensembl"/>
        </authorList>
    </citation>
    <scope>IDENTIFICATION</scope>
</reference>
<evidence type="ECO:0000259" key="13">
    <source>
        <dbReference type="PROSITE" id="PS50836"/>
    </source>
</evidence>
<comment type="similarity">
    <text evidence="3">Belongs to the FRRS1 family.</text>
</comment>
<evidence type="ECO:0000259" key="14">
    <source>
        <dbReference type="PROSITE" id="PS50939"/>
    </source>
</evidence>
<dbReference type="InterPro" id="IPR042307">
    <property type="entry name" value="Reeler_sf"/>
</dbReference>
<dbReference type="Pfam" id="PF03188">
    <property type="entry name" value="Cytochrom_B561"/>
    <property type="match status" value="1"/>
</dbReference>
<keyword evidence="6" id="KW-0249">Electron transport</keyword>
<dbReference type="Gene3D" id="2.60.40.4060">
    <property type="entry name" value="Reeler domain"/>
    <property type="match status" value="1"/>
</dbReference>
<dbReference type="RefSeq" id="XP_017269548.1">
    <property type="nucleotide sequence ID" value="XM_017414059.3"/>
</dbReference>
<dbReference type="SMART" id="SM00664">
    <property type="entry name" value="DoH"/>
    <property type="match status" value="1"/>
</dbReference>
<dbReference type="GeneID" id="108234682"/>
<dbReference type="PROSITE" id="PS50939">
    <property type="entry name" value="CYTOCHROME_B561"/>
    <property type="match status" value="1"/>
</dbReference>
<evidence type="ECO:0000313" key="16">
    <source>
        <dbReference type="Ensembl" id="ENSKMAP00000029752.1"/>
    </source>
</evidence>
<feature type="transmembrane region" description="Helical" evidence="11">
    <location>
        <begin position="439"/>
        <end position="461"/>
    </location>
</feature>
<evidence type="ECO:0000256" key="8">
    <source>
        <dbReference type="ARBA" id="ARBA00023004"/>
    </source>
</evidence>
<dbReference type="OMA" id="FPMADMT"/>
<dbReference type="PROSITE" id="PS51019">
    <property type="entry name" value="REELIN"/>
    <property type="match status" value="1"/>
</dbReference>
<feature type="transmembrane region" description="Helical" evidence="11">
    <location>
        <begin position="402"/>
        <end position="427"/>
    </location>
</feature>
<feature type="chain" id="PRO_5018753588" evidence="12">
    <location>
        <begin position="18"/>
        <end position="571"/>
    </location>
</feature>
<organism evidence="16 17">
    <name type="scientific">Kryptolebias marmoratus</name>
    <name type="common">Mangrove killifish</name>
    <name type="synonym">Rivulus marmoratus</name>
    <dbReference type="NCBI Taxonomy" id="37003"/>
    <lineage>
        <taxon>Eukaryota</taxon>
        <taxon>Metazoa</taxon>
        <taxon>Chordata</taxon>
        <taxon>Craniata</taxon>
        <taxon>Vertebrata</taxon>
        <taxon>Euteleostomi</taxon>
        <taxon>Actinopterygii</taxon>
        <taxon>Neopterygii</taxon>
        <taxon>Teleostei</taxon>
        <taxon>Neoteleostei</taxon>
        <taxon>Acanthomorphata</taxon>
        <taxon>Ovalentaria</taxon>
        <taxon>Atherinomorphae</taxon>
        <taxon>Cyprinodontiformes</taxon>
        <taxon>Rivulidae</taxon>
        <taxon>Kryptolebias</taxon>
    </lineage>
</organism>
<evidence type="ECO:0000256" key="2">
    <source>
        <dbReference type="ARBA" id="ARBA00004141"/>
    </source>
</evidence>
<keyword evidence="7 11" id="KW-1133">Transmembrane helix</keyword>
<dbReference type="GeneTree" id="ENSGT00940000164178"/>
<evidence type="ECO:0000259" key="15">
    <source>
        <dbReference type="PROSITE" id="PS51019"/>
    </source>
</evidence>
<feature type="transmembrane region" description="Helical" evidence="11">
    <location>
        <begin position="502"/>
        <end position="525"/>
    </location>
</feature>
<name>A0A3Q3H2R3_KRYMA</name>
<feature type="domain" description="Reelin" evidence="15">
    <location>
        <begin position="12"/>
        <end position="179"/>
    </location>
</feature>
<dbReference type="Proteomes" id="UP000264800">
    <property type="component" value="Unplaced"/>
</dbReference>
<feature type="transmembrane region" description="Helical" evidence="11">
    <location>
        <begin position="545"/>
        <end position="568"/>
    </location>
</feature>
<comment type="subcellular location">
    <subcellularLocation>
        <location evidence="2">Membrane</location>
        <topology evidence="2">Multi-pass membrane protein</topology>
    </subcellularLocation>
</comment>
<keyword evidence="12" id="KW-0732">Signal</keyword>
<evidence type="ECO:0000256" key="6">
    <source>
        <dbReference type="ARBA" id="ARBA00022982"/>
    </source>
</evidence>
<evidence type="ECO:0000256" key="1">
    <source>
        <dbReference type="ARBA" id="ARBA00001970"/>
    </source>
</evidence>
<keyword evidence="4" id="KW-0813">Transport</keyword>
<dbReference type="Ensembl" id="ENSKMAT00000030120.1">
    <property type="protein sequence ID" value="ENSKMAP00000029752.1"/>
    <property type="gene ID" value="ENSKMAG00000022008.1"/>
</dbReference>
<dbReference type="FunFam" id="2.60.40.4060:FF:000003">
    <property type="entry name" value="Ferric chelate reductase 1"/>
    <property type="match status" value="1"/>
</dbReference>
<feature type="domain" description="DOMON" evidence="13">
    <location>
        <begin position="212"/>
        <end position="327"/>
    </location>
</feature>
<accession>A0A3Q3H2R3</accession>
<reference evidence="16" key="1">
    <citation type="submission" date="2025-08" db="UniProtKB">
        <authorList>
            <consortium name="Ensembl"/>
        </authorList>
    </citation>
    <scope>IDENTIFICATION</scope>
</reference>
<evidence type="ECO:0000313" key="17">
    <source>
        <dbReference type="Proteomes" id="UP000264800"/>
    </source>
</evidence>
<dbReference type="CDD" id="cd08544">
    <property type="entry name" value="Reeler"/>
    <property type="match status" value="1"/>
</dbReference>
<feature type="transmembrane region" description="Helical" evidence="11">
    <location>
        <begin position="468"/>
        <end position="490"/>
    </location>
</feature>
<evidence type="ECO:0000256" key="11">
    <source>
        <dbReference type="SAM" id="Phobius"/>
    </source>
</evidence>
<protein>
    <submittedName>
        <fullName evidence="16">Zgc:163022</fullName>
    </submittedName>
</protein>
<evidence type="ECO:0000256" key="10">
    <source>
        <dbReference type="ARBA" id="ARBA00023180"/>
    </source>
</evidence>
<dbReference type="GO" id="GO:0016020">
    <property type="term" value="C:membrane"/>
    <property type="evidence" value="ECO:0007669"/>
    <property type="project" value="UniProtKB-SubCell"/>
</dbReference>
<dbReference type="Gene3D" id="1.20.120.1770">
    <property type="match status" value="1"/>
</dbReference>
<feature type="domain" description="Cytochrome b561" evidence="14">
    <location>
        <begin position="322"/>
        <end position="530"/>
    </location>
</feature>
<keyword evidence="5 11" id="KW-0812">Transmembrane</keyword>
<keyword evidence="9 11" id="KW-0472">Membrane</keyword>
<dbReference type="PROSITE" id="PS50836">
    <property type="entry name" value="DOMON"/>
    <property type="match status" value="1"/>
</dbReference>
<dbReference type="InterPro" id="IPR005018">
    <property type="entry name" value="DOMON_domain"/>
</dbReference>
<evidence type="ECO:0000256" key="12">
    <source>
        <dbReference type="SAM" id="SignalP"/>
    </source>
</evidence>
<evidence type="ECO:0000256" key="7">
    <source>
        <dbReference type="ARBA" id="ARBA00022989"/>
    </source>
</evidence>
<dbReference type="Pfam" id="PF03351">
    <property type="entry name" value="DOMON"/>
    <property type="match status" value="1"/>
</dbReference>
<sequence length="571" mass="61591">MELKVLLLIFVVPVVWGYKSGLVTESCVDMKPHHGGQSPQTGPAPFTVTTEQNNYTQGDEIKVTLQSTGSTPFVGFLLQARESGGLLPVGSFVVTTNVAQLLNCNQKTNSAVSHTSNSPKYDIQVTWKPEASKDIKSIQFHATFVQNYQTFWVDVGSPVLKFTSAMSSGPLLVQSTSDPSSTSTTKTISSADCGVTKVCFSQPSGCDPAAISSCFFMSSMSPSSGTLHYEMSGPSDGYIAFGFSDDQMMGNDDIYICGIGSNGLVSVQHAFSRGKTTPQTLSLGNISNIEASMQQGVISCSFTSRNTISTERTTGINQMYYILFAYGSSSNGNIQVHRDTFVSSAKIDISKPQLLQNADFPQIMQAHGALMLIAWMTTSSLGMMVARYLKGMAKGRTLFGKDIWFVVHVTVMSLTVAETIIAFILAFSHVRGWAEGAHSVLGCLVMILALIQPTLALLRCAPQHPRRFLFNLSHAFIGVAAKGLGVAAIFTGLNKIDSTNYWLLKVMGGFVAWEALFYTLLELLVRWKNKTDVASSTLGSKKISVDVLLVVLYFLGNIAFLVALLSGIGTA</sequence>
<feature type="signal peptide" evidence="12">
    <location>
        <begin position="1"/>
        <end position="17"/>
    </location>
</feature>
<dbReference type="InterPro" id="IPR002861">
    <property type="entry name" value="Reeler_dom"/>
</dbReference>
<dbReference type="SMART" id="SM00665">
    <property type="entry name" value="B561"/>
    <property type="match status" value="1"/>
</dbReference>
<dbReference type="PANTHER" id="PTHR45828:SF44">
    <property type="entry name" value="FERRIC-CHELATE REDUCTASE 1-RELATED"/>
    <property type="match status" value="1"/>
</dbReference>
<dbReference type="Pfam" id="PF02014">
    <property type="entry name" value="Reeler"/>
    <property type="match status" value="1"/>
</dbReference>